<dbReference type="GO" id="GO:0016491">
    <property type="term" value="F:oxidoreductase activity"/>
    <property type="evidence" value="ECO:0007669"/>
    <property type="project" value="UniProtKB-KW"/>
</dbReference>
<proteinExistence type="inferred from homology"/>
<gene>
    <name evidence="5" type="ORF">ASPWEDRAFT_188242</name>
</gene>
<sequence>MDSYQEIFKWALPSKDQRSHYTAVHAGEESGSSDEVNLLSEKILNRQHGNSSKHRLILNIILFIALIIGATSVFIAFMTHYTIVRRNLVSVNLPYGNPIPPIPLEKRHFGPAEIFTERSNPRSDAAWEALAGPTLNDQGFIYIPNWEELKLPRGGVVHGEMMYGISMFHQLHCLGAIRHTFWQLMDGKLDPAAFEAMDGDTTDPGFIPKGHGLWHIEHCFNYVRHALQCYGDTTIEVPTDFNGQLIFIGWNTTHQCRNFDAIWDYTVKHSTLDHLAWI</sequence>
<dbReference type="GeneID" id="63748059"/>
<keyword evidence="2" id="KW-0560">Oxidoreductase</keyword>
<evidence type="ECO:0008006" key="7">
    <source>
        <dbReference type="Google" id="ProtNLM"/>
    </source>
</evidence>
<dbReference type="Proteomes" id="UP000184383">
    <property type="component" value="Unassembled WGS sequence"/>
</dbReference>
<keyword evidence="4" id="KW-0472">Membrane</keyword>
<dbReference type="GO" id="GO:0043386">
    <property type="term" value="P:mycotoxin biosynthetic process"/>
    <property type="evidence" value="ECO:0007669"/>
    <property type="project" value="InterPro"/>
</dbReference>
<evidence type="ECO:0000256" key="4">
    <source>
        <dbReference type="SAM" id="Phobius"/>
    </source>
</evidence>
<dbReference type="STRING" id="1073089.A0A1L9R4I9"/>
<keyword evidence="4" id="KW-1133">Transmembrane helix</keyword>
<dbReference type="Pfam" id="PF11807">
    <property type="entry name" value="UstYa"/>
    <property type="match status" value="1"/>
</dbReference>
<keyword evidence="4" id="KW-0812">Transmembrane</keyword>
<comment type="pathway">
    <text evidence="1">Mycotoxin biosynthesis.</text>
</comment>
<dbReference type="AlphaFoldDB" id="A0A1L9R4I9"/>
<organism evidence="5 6">
    <name type="scientific">Aspergillus wentii DTO 134E9</name>
    <dbReference type="NCBI Taxonomy" id="1073089"/>
    <lineage>
        <taxon>Eukaryota</taxon>
        <taxon>Fungi</taxon>
        <taxon>Dikarya</taxon>
        <taxon>Ascomycota</taxon>
        <taxon>Pezizomycotina</taxon>
        <taxon>Eurotiomycetes</taxon>
        <taxon>Eurotiomycetidae</taxon>
        <taxon>Eurotiales</taxon>
        <taxon>Aspergillaceae</taxon>
        <taxon>Aspergillus</taxon>
        <taxon>Aspergillus subgen. Cremei</taxon>
    </lineage>
</organism>
<reference evidence="6" key="1">
    <citation type="journal article" date="2017" name="Genome Biol.">
        <title>Comparative genomics reveals high biological diversity and specific adaptations in the industrially and medically important fungal genus Aspergillus.</title>
        <authorList>
            <person name="de Vries R.P."/>
            <person name="Riley R."/>
            <person name="Wiebenga A."/>
            <person name="Aguilar-Osorio G."/>
            <person name="Amillis S."/>
            <person name="Uchima C.A."/>
            <person name="Anderluh G."/>
            <person name="Asadollahi M."/>
            <person name="Askin M."/>
            <person name="Barry K."/>
            <person name="Battaglia E."/>
            <person name="Bayram O."/>
            <person name="Benocci T."/>
            <person name="Braus-Stromeyer S.A."/>
            <person name="Caldana C."/>
            <person name="Canovas D."/>
            <person name="Cerqueira G.C."/>
            <person name="Chen F."/>
            <person name="Chen W."/>
            <person name="Choi C."/>
            <person name="Clum A."/>
            <person name="Dos Santos R.A."/>
            <person name="Damasio A.R."/>
            <person name="Diallinas G."/>
            <person name="Emri T."/>
            <person name="Fekete E."/>
            <person name="Flipphi M."/>
            <person name="Freyberg S."/>
            <person name="Gallo A."/>
            <person name="Gournas C."/>
            <person name="Habgood R."/>
            <person name="Hainaut M."/>
            <person name="Harispe M.L."/>
            <person name="Henrissat B."/>
            <person name="Hilden K.S."/>
            <person name="Hope R."/>
            <person name="Hossain A."/>
            <person name="Karabika E."/>
            <person name="Karaffa L."/>
            <person name="Karanyi Z."/>
            <person name="Krasevec N."/>
            <person name="Kuo A."/>
            <person name="Kusch H."/>
            <person name="LaButti K."/>
            <person name="Lagendijk E.L."/>
            <person name="Lapidus A."/>
            <person name="Levasseur A."/>
            <person name="Lindquist E."/>
            <person name="Lipzen A."/>
            <person name="Logrieco A.F."/>
            <person name="MacCabe A."/>
            <person name="Maekelae M.R."/>
            <person name="Malavazi I."/>
            <person name="Melin P."/>
            <person name="Meyer V."/>
            <person name="Mielnichuk N."/>
            <person name="Miskei M."/>
            <person name="Molnar A.P."/>
            <person name="Mule G."/>
            <person name="Ngan C.Y."/>
            <person name="Orejas M."/>
            <person name="Orosz E."/>
            <person name="Ouedraogo J.P."/>
            <person name="Overkamp K.M."/>
            <person name="Park H.-S."/>
            <person name="Perrone G."/>
            <person name="Piumi F."/>
            <person name="Punt P.J."/>
            <person name="Ram A.F."/>
            <person name="Ramon A."/>
            <person name="Rauscher S."/>
            <person name="Record E."/>
            <person name="Riano-Pachon D.M."/>
            <person name="Robert V."/>
            <person name="Roehrig J."/>
            <person name="Ruller R."/>
            <person name="Salamov A."/>
            <person name="Salih N.S."/>
            <person name="Samson R.A."/>
            <person name="Sandor E."/>
            <person name="Sanguinetti M."/>
            <person name="Schuetze T."/>
            <person name="Sepcic K."/>
            <person name="Shelest E."/>
            <person name="Sherlock G."/>
            <person name="Sophianopoulou V."/>
            <person name="Squina F.M."/>
            <person name="Sun H."/>
            <person name="Susca A."/>
            <person name="Todd R.B."/>
            <person name="Tsang A."/>
            <person name="Unkles S.E."/>
            <person name="van de Wiele N."/>
            <person name="van Rossen-Uffink D."/>
            <person name="Oliveira J.V."/>
            <person name="Vesth T.C."/>
            <person name="Visser J."/>
            <person name="Yu J.-H."/>
            <person name="Zhou M."/>
            <person name="Andersen M.R."/>
            <person name="Archer D.B."/>
            <person name="Baker S.E."/>
            <person name="Benoit I."/>
            <person name="Brakhage A.A."/>
            <person name="Braus G.H."/>
            <person name="Fischer R."/>
            <person name="Frisvad J.C."/>
            <person name="Goldman G.H."/>
            <person name="Houbraken J."/>
            <person name="Oakley B."/>
            <person name="Pocsi I."/>
            <person name="Scazzocchio C."/>
            <person name="Seiboth B."/>
            <person name="vanKuyk P.A."/>
            <person name="Wortman J."/>
            <person name="Dyer P.S."/>
            <person name="Grigoriev I.V."/>
        </authorList>
    </citation>
    <scope>NUCLEOTIDE SEQUENCE [LARGE SCALE GENOMIC DNA]</scope>
    <source>
        <strain evidence="6">DTO 134E9</strain>
    </source>
</reference>
<keyword evidence="6" id="KW-1185">Reference proteome</keyword>
<feature type="transmembrane region" description="Helical" evidence="4">
    <location>
        <begin position="56"/>
        <end position="78"/>
    </location>
</feature>
<dbReference type="OrthoDB" id="3687641at2759"/>
<accession>A0A1L9R4I9</accession>
<dbReference type="InterPro" id="IPR021765">
    <property type="entry name" value="UstYa-like"/>
</dbReference>
<name>A0A1L9R4I9_ASPWE</name>
<comment type="similarity">
    <text evidence="3">Belongs to the ustYa family.</text>
</comment>
<evidence type="ECO:0000313" key="5">
    <source>
        <dbReference type="EMBL" id="OJJ29814.1"/>
    </source>
</evidence>
<dbReference type="VEuPathDB" id="FungiDB:ASPWEDRAFT_188242"/>
<evidence type="ECO:0000256" key="1">
    <source>
        <dbReference type="ARBA" id="ARBA00004685"/>
    </source>
</evidence>
<dbReference type="PANTHER" id="PTHR33365">
    <property type="entry name" value="YALI0B05434P"/>
    <property type="match status" value="1"/>
</dbReference>
<evidence type="ECO:0000313" key="6">
    <source>
        <dbReference type="Proteomes" id="UP000184383"/>
    </source>
</evidence>
<dbReference type="PANTHER" id="PTHR33365:SF11">
    <property type="entry name" value="TAT PATHWAY SIGNAL SEQUENCE"/>
    <property type="match status" value="1"/>
</dbReference>
<evidence type="ECO:0000256" key="3">
    <source>
        <dbReference type="ARBA" id="ARBA00035112"/>
    </source>
</evidence>
<protein>
    <recommendedName>
        <fullName evidence="7">Oxidase ustYa</fullName>
    </recommendedName>
</protein>
<evidence type="ECO:0000256" key="2">
    <source>
        <dbReference type="ARBA" id="ARBA00023002"/>
    </source>
</evidence>
<dbReference type="RefSeq" id="XP_040683491.1">
    <property type="nucleotide sequence ID" value="XM_040832211.1"/>
</dbReference>
<dbReference type="EMBL" id="KV878218">
    <property type="protein sequence ID" value="OJJ29814.1"/>
    <property type="molecule type" value="Genomic_DNA"/>
</dbReference>